<feature type="chain" id="PRO_5014129116" description="Lipoprotein" evidence="1">
    <location>
        <begin position="22"/>
        <end position="169"/>
    </location>
</feature>
<dbReference type="PROSITE" id="PS51257">
    <property type="entry name" value="PROKAR_LIPOPROTEIN"/>
    <property type="match status" value="1"/>
</dbReference>
<evidence type="ECO:0000313" key="2">
    <source>
        <dbReference type="EMBL" id="PJJ80516.1"/>
    </source>
</evidence>
<proteinExistence type="predicted"/>
<dbReference type="Proteomes" id="UP000242687">
    <property type="component" value="Unassembled WGS sequence"/>
</dbReference>
<dbReference type="OrthoDB" id="756984at2"/>
<evidence type="ECO:0000256" key="1">
    <source>
        <dbReference type="SAM" id="SignalP"/>
    </source>
</evidence>
<evidence type="ECO:0000313" key="3">
    <source>
        <dbReference type="Proteomes" id="UP000242687"/>
    </source>
</evidence>
<dbReference type="AlphaFoldDB" id="A0A2H9VQC0"/>
<feature type="signal peptide" evidence="1">
    <location>
        <begin position="1"/>
        <end position="21"/>
    </location>
</feature>
<comment type="caution">
    <text evidence="2">The sequence shown here is derived from an EMBL/GenBank/DDBJ whole genome shotgun (WGS) entry which is preliminary data.</text>
</comment>
<name>A0A2H9VQC0_9SPHI</name>
<sequence length="169" mass="18586">MKTFKKSIALLFAGVALFTACKDKTVSPKSDLTTCTGCQFLFTESADVQVPGYTLKSGEYRVFWSEVKKGPLTQKTFIKAPMVTNSFTIGKAGIQDGNVLVLDICPSCNMVEMMPVDGQITGINTTPGLPADKAKWLIEAKIIRVPYAFSNLRDTVHIKQYFTANFVNN</sequence>
<accession>A0A2H9VQC0</accession>
<keyword evidence="1" id="KW-0732">Signal</keyword>
<keyword evidence="3" id="KW-1185">Reference proteome</keyword>
<gene>
    <name evidence="2" type="ORF">CLV57_3667</name>
</gene>
<dbReference type="RefSeq" id="WP_100342788.1">
    <property type="nucleotide sequence ID" value="NZ_PGFJ01000002.1"/>
</dbReference>
<dbReference type="EMBL" id="PGFJ01000002">
    <property type="protein sequence ID" value="PJJ80516.1"/>
    <property type="molecule type" value="Genomic_DNA"/>
</dbReference>
<protein>
    <recommendedName>
        <fullName evidence="4">Lipoprotein</fullName>
    </recommendedName>
</protein>
<reference evidence="2 3" key="1">
    <citation type="submission" date="2017-11" db="EMBL/GenBank/DDBJ databases">
        <title>Genomic Encyclopedia of Archaeal and Bacterial Type Strains, Phase II (KMG-II): From Individual Species to Whole Genera.</title>
        <authorList>
            <person name="Goeker M."/>
        </authorList>
    </citation>
    <scope>NUCLEOTIDE SEQUENCE [LARGE SCALE GENOMIC DNA]</scope>
    <source>
        <strain evidence="2 3">DSM 28175</strain>
    </source>
</reference>
<organism evidence="2 3">
    <name type="scientific">Mucilaginibacter auburnensis</name>
    <dbReference type="NCBI Taxonomy" id="1457233"/>
    <lineage>
        <taxon>Bacteria</taxon>
        <taxon>Pseudomonadati</taxon>
        <taxon>Bacteroidota</taxon>
        <taxon>Sphingobacteriia</taxon>
        <taxon>Sphingobacteriales</taxon>
        <taxon>Sphingobacteriaceae</taxon>
        <taxon>Mucilaginibacter</taxon>
    </lineage>
</organism>
<evidence type="ECO:0008006" key="4">
    <source>
        <dbReference type="Google" id="ProtNLM"/>
    </source>
</evidence>